<reference evidence="4 5" key="1">
    <citation type="submission" date="2018-06" db="EMBL/GenBank/DDBJ databases">
        <title>Extensive metabolic versatility and redundancy in microbially diverse, dynamic hydrothermal sediments.</title>
        <authorList>
            <person name="Dombrowski N."/>
            <person name="Teske A."/>
            <person name="Baker B.J."/>
        </authorList>
    </citation>
    <scope>NUCLEOTIDE SEQUENCE [LARGE SCALE GENOMIC DNA]</scope>
    <source>
        <strain evidence="4">B79_G16</strain>
    </source>
</reference>
<dbReference type="InterPro" id="IPR012675">
    <property type="entry name" value="Beta-grasp_dom_sf"/>
</dbReference>
<dbReference type="InterPro" id="IPR023192">
    <property type="entry name" value="TGS-like_dom_sf"/>
</dbReference>
<evidence type="ECO:0000259" key="3">
    <source>
        <dbReference type="PROSITE" id="PS51710"/>
    </source>
</evidence>
<dbReference type="Pfam" id="PF01926">
    <property type="entry name" value="MMR_HSR1"/>
    <property type="match status" value="1"/>
</dbReference>
<dbReference type="GO" id="GO:0005525">
    <property type="term" value="F:GTP binding"/>
    <property type="evidence" value="ECO:0007669"/>
    <property type="project" value="InterPro"/>
</dbReference>
<dbReference type="EMBL" id="QMNG01000071">
    <property type="protein sequence ID" value="RLC36252.1"/>
    <property type="molecule type" value="Genomic_DNA"/>
</dbReference>
<name>A0A420ZBE6_UNCK3</name>
<dbReference type="PROSITE" id="PS51710">
    <property type="entry name" value="G_OBG"/>
    <property type="match status" value="1"/>
</dbReference>
<evidence type="ECO:0000256" key="1">
    <source>
        <dbReference type="ARBA" id="ARBA00022741"/>
    </source>
</evidence>
<dbReference type="GO" id="GO:0005737">
    <property type="term" value="C:cytoplasm"/>
    <property type="evidence" value="ECO:0007669"/>
    <property type="project" value="TreeGrafter"/>
</dbReference>
<feature type="non-terminal residue" evidence="4">
    <location>
        <position position="166"/>
    </location>
</feature>
<evidence type="ECO:0000313" key="4">
    <source>
        <dbReference type="EMBL" id="RLC36252.1"/>
    </source>
</evidence>
<keyword evidence="2" id="KW-0460">Magnesium</keyword>
<dbReference type="PANTHER" id="PTHR23305">
    <property type="entry name" value="OBG GTPASE FAMILY"/>
    <property type="match status" value="1"/>
</dbReference>
<dbReference type="PANTHER" id="PTHR23305:SF18">
    <property type="entry name" value="OBG-TYPE G DOMAIN-CONTAINING PROTEIN"/>
    <property type="match status" value="1"/>
</dbReference>
<accession>A0A420ZBE6</accession>
<dbReference type="GO" id="GO:0016887">
    <property type="term" value="F:ATP hydrolysis activity"/>
    <property type="evidence" value="ECO:0007669"/>
    <property type="project" value="TreeGrafter"/>
</dbReference>
<sequence>MALSIGIVGLPNVGKSTLFNALLGTNQAAASNFPFCTIEPNTGIVPVPDERLDKLASIEESKQIVPATVEFVDIAGLVRGASQGQGLGNKFLSHIREVDAIVMVIRLFSDENIAHISGNIRPEEDIETINTELLLADLQTLEQKIYKEEKAAKTDPKLQPKVSFYK</sequence>
<dbReference type="Proteomes" id="UP000281261">
    <property type="component" value="Unassembled WGS sequence"/>
</dbReference>
<proteinExistence type="predicted"/>
<dbReference type="InterPro" id="IPR027417">
    <property type="entry name" value="P-loop_NTPase"/>
</dbReference>
<dbReference type="PRINTS" id="PR00326">
    <property type="entry name" value="GTP1OBG"/>
</dbReference>
<comment type="caution">
    <text evidence="4">The sequence shown here is derived from an EMBL/GenBank/DDBJ whole genome shotgun (WGS) entry which is preliminary data.</text>
</comment>
<dbReference type="Gene3D" id="3.40.50.300">
    <property type="entry name" value="P-loop containing nucleotide triphosphate hydrolases"/>
    <property type="match status" value="1"/>
</dbReference>
<dbReference type="AlphaFoldDB" id="A0A420ZBE6"/>
<feature type="domain" description="OBG-type G" evidence="3">
    <location>
        <begin position="3"/>
        <end position="166"/>
    </location>
</feature>
<dbReference type="Gene3D" id="1.10.150.300">
    <property type="entry name" value="TGS-like domain"/>
    <property type="match status" value="1"/>
</dbReference>
<dbReference type="InterPro" id="IPR006073">
    <property type="entry name" value="GTP-bd"/>
</dbReference>
<gene>
    <name evidence="4" type="ORF">DRH29_04950</name>
</gene>
<protein>
    <submittedName>
        <fullName evidence="4">Redox-regulated ATPase YchF</fullName>
    </submittedName>
</protein>
<dbReference type="Gene3D" id="3.10.20.30">
    <property type="match status" value="1"/>
</dbReference>
<organism evidence="4 5">
    <name type="scientific">candidate division Kazan bacterium</name>
    <dbReference type="NCBI Taxonomy" id="2202143"/>
    <lineage>
        <taxon>Bacteria</taxon>
        <taxon>Bacteria division Kazan-3B-28</taxon>
    </lineage>
</organism>
<keyword evidence="1" id="KW-0547">Nucleotide-binding</keyword>
<dbReference type="InterPro" id="IPR031167">
    <property type="entry name" value="G_OBG"/>
</dbReference>
<evidence type="ECO:0000256" key="2">
    <source>
        <dbReference type="ARBA" id="ARBA00022842"/>
    </source>
</evidence>
<evidence type="ECO:0000313" key="5">
    <source>
        <dbReference type="Proteomes" id="UP000281261"/>
    </source>
</evidence>
<dbReference type="SUPFAM" id="SSF52540">
    <property type="entry name" value="P-loop containing nucleoside triphosphate hydrolases"/>
    <property type="match status" value="1"/>
</dbReference>